<evidence type="ECO:0000313" key="2">
    <source>
        <dbReference type="Proteomes" id="UP000053237"/>
    </source>
</evidence>
<protein>
    <submittedName>
        <fullName evidence="1">Uncharacterized protein</fullName>
    </submittedName>
</protein>
<gene>
    <name evidence="1" type="ORF">BN9_122370</name>
</gene>
<reference evidence="1 2" key="1">
    <citation type="submission" date="2012-05" db="EMBL/GenBank/DDBJ databases">
        <title>Recombination and specialization in a pathogen metapopulation.</title>
        <authorList>
            <person name="Gardiner A."/>
            <person name="Kemen E."/>
            <person name="Schultz-Larsen T."/>
            <person name="MacLean D."/>
            <person name="Van Oosterhout C."/>
            <person name="Jones J.D.G."/>
        </authorList>
    </citation>
    <scope>NUCLEOTIDE SEQUENCE [LARGE SCALE GENOMIC DNA]</scope>
    <source>
        <strain evidence="1 2">Ac Nc2</strain>
    </source>
</reference>
<keyword evidence="2" id="KW-1185">Reference proteome</keyword>
<dbReference type="InParanoid" id="A0A024FV93"/>
<dbReference type="Proteomes" id="UP000053237">
    <property type="component" value="Unassembled WGS sequence"/>
</dbReference>
<comment type="caution">
    <text evidence="1">The sequence shown here is derived from an EMBL/GenBank/DDBJ whole genome shotgun (WGS) entry which is preliminary data.</text>
</comment>
<evidence type="ECO:0000313" key="1">
    <source>
        <dbReference type="EMBL" id="CCI11025.1"/>
    </source>
</evidence>
<accession>A0A024FV93</accession>
<dbReference type="AlphaFoldDB" id="A0A024FV93"/>
<proteinExistence type="predicted"/>
<dbReference type="EMBL" id="CAIX01000513">
    <property type="protein sequence ID" value="CCI11025.1"/>
    <property type="molecule type" value="Genomic_DNA"/>
</dbReference>
<name>A0A024FV93_9STRA</name>
<sequence>MCASKVVKHSTIKPRKVSFELSFCLQPGKERFFPRIQVHFRHLCRPFGCSWLSIECGEITILPVSVLTNDTTLSIFNCRFKGFDILYLKIYSRQTNIAPRRNFFCTTAGNRLIHRVDVFARCWLQSNANSLQSSVELASANLMINLD</sequence>
<organism evidence="1 2">
    <name type="scientific">Albugo candida</name>
    <dbReference type="NCBI Taxonomy" id="65357"/>
    <lineage>
        <taxon>Eukaryota</taxon>
        <taxon>Sar</taxon>
        <taxon>Stramenopiles</taxon>
        <taxon>Oomycota</taxon>
        <taxon>Peronosporomycetes</taxon>
        <taxon>Albuginales</taxon>
        <taxon>Albuginaceae</taxon>
        <taxon>Albugo</taxon>
    </lineage>
</organism>